<evidence type="ECO:0000313" key="2">
    <source>
        <dbReference type="Proteomes" id="UP000500949"/>
    </source>
</evidence>
<dbReference type="EMBL" id="CP046176">
    <property type="protein sequence ID" value="QJR79158.1"/>
    <property type="molecule type" value="Genomic_DNA"/>
</dbReference>
<proteinExistence type="predicted"/>
<name>A0A6M4M8T7_9BACT</name>
<dbReference type="Proteomes" id="UP000500949">
    <property type="component" value="Chromosome"/>
</dbReference>
<reference evidence="1 2" key="1">
    <citation type="submission" date="2019-11" db="EMBL/GenBank/DDBJ databases">
        <title>Complete genome sequence of Bacteroides dorei DSM 17855.</title>
        <authorList>
            <person name="Russell J.T."/>
        </authorList>
    </citation>
    <scope>NUCLEOTIDE SEQUENCE [LARGE SCALE GENOMIC DNA]</scope>
    <source>
        <strain evidence="1 2">DSM 17855</strain>
    </source>
</reference>
<evidence type="ECO:0008006" key="3">
    <source>
        <dbReference type="Google" id="ProtNLM"/>
    </source>
</evidence>
<accession>A0A6M4M8T7</accession>
<sequence>MFVLSPQVFGVNSIALGVNSKAYGDRIHPYKKA</sequence>
<gene>
    <name evidence="1" type="ORF">GKD17_09375</name>
</gene>
<organism evidence="1 2">
    <name type="scientific">Phocaeicola dorei</name>
    <dbReference type="NCBI Taxonomy" id="357276"/>
    <lineage>
        <taxon>Bacteria</taxon>
        <taxon>Pseudomonadati</taxon>
        <taxon>Bacteroidota</taxon>
        <taxon>Bacteroidia</taxon>
        <taxon>Bacteroidales</taxon>
        <taxon>Bacteroidaceae</taxon>
        <taxon>Phocaeicola</taxon>
    </lineage>
</organism>
<dbReference type="AlphaFoldDB" id="A0A6M4M8T7"/>
<evidence type="ECO:0000313" key="1">
    <source>
        <dbReference type="EMBL" id="QJR79158.1"/>
    </source>
</evidence>
<protein>
    <recommendedName>
        <fullName evidence="3">Trimeric autotransporter adhesin YadA-like head domain-containing protein</fullName>
    </recommendedName>
</protein>